<proteinExistence type="predicted"/>
<name>A0A9W9KGU8_9EURO</name>
<accession>A0A9W9KGU8</accession>
<reference evidence="2" key="1">
    <citation type="submission" date="2022-11" db="EMBL/GenBank/DDBJ databases">
        <authorList>
            <person name="Petersen C."/>
        </authorList>
    </citation>
    <scope>NUCLEOTIDE SEQUENCE</scope>
    <source>
        <strain evidence="2">IBT 34128</strain>
    </source>
</reference>
<feature type="region of interest" description="Disordered" evidence="1">
    <location>
        <begin position="27"/>
        <end position="99"/>
    </location>
</feature>
<organism evidence="2 3">
    <name type="scientific">Penicillium alfredii</name>
    <dbReference type="NCBI Taxonomy" id="1506179"/>
    <lineage>
        <taxon>Eukaryota</taxon>
        <taxon>Fungi</taxon>
        <taxon>Dikarya</taxon>
        <taxon>Ascomycota</taxon>
        <taxon>Pezizomycotina</taxon>
        <taxon>Eurotiomycetes</taxon>
        <taxon>Eurotiomycetidae</taxon>
        <taxon>Eurotiales</taxon>
        <taxon>Aspergillaceae</taxon>
        <taxon>Penicillium</taxon>
    </lineage>
</organism>
<evidence type="ECO:0000313" key="2">
    <source>
        <dbReference type="EMBL" id="KAJ5105058.1"/>
    </source>
</evidence>
<dbReference type="AlphaFoldDB" id="A0A9W9KGU8"/>
<dbReference type="Proteomes" id="UP001141434">
    <property type="component" value="Unassembled WGS sequence"/>
</dbReference>
<sequence length="99" mass="10977">MPSTGHQGPFANSMPKDQAVLLPAARNLTSSNDPSQSVALNRDNSSSEQTWIPTPNRRQSWSSQDHKHQLQDRLLDVEKGSETGFTETDSEKAEVGREE</sequence>
<protein>
    <submittedName>
        <fullName evidence="2">Uncharacterized protein</fullName>
    </submittedName>
</protein>
<dbReference type="EMBL" id="JAPMSZ010000004">
    <property type="protein sequence ID" value="KAJ5105058.1"/>
    <property type="molecule type" value="Genomic_DNA"/>
</dbReference>
<feature type="compositionally biased region" description="Basic and acidic residues" evidence="1">
    <location>
        <begin position="64"/>
        <end position="81"/>
    </location>
</feature>
<dbReference type="OrthoDB" id="5425892at2759"/>
<evidence type="ECO:0000256" key="1">
    <source>
        <dbReference type="SAM" id="MobiDB-lite"/>
    </source>
</evidence>
<dbReference type="RefSeq" id="XP_056514054.1">
    <property type="nucleotide sequence ID" value="XM_056652987.1"/>
</dbReference>
<evidence type="ECO:0000313" key="3">
    <source>
        <dbReference type="Proteomes" id="UP001141434"/>
    </source>
</evidence>
<comment type="caution">
    <text evidence="2">The sequence shown here is derived from an EMBL/GenBank/DDBJ whole genome shotgun (WGS) entry which is preliminary data.</text>
</comment>
<feature type="compositionally biased region" description="Basic and acidic residues" evidence="1">
    <location>
        <begin position="89"/>
        <end position="99"/>
    </location>
</feature>
<reference evidence="2" key="2">
    <citation type="journal article" date="2023" name="IMA Fungus">
        <title>Comparative genomic study of the Penicillium genus elucidates a diverse pangenome and 15 lateral gene transfer events.</title>
        <authorList>
            <person name="Petersen C."/>
            <person name="Sorensen T."/>
            <person name="Nielsen M.R."/>
            <person name="Sondergaard T.E."/>
            <person name="Sorensen J.L."/>
            <person name="Fitzpatrick D.A."/>
            <person name="Frisvad J.C."/>
            <person name="Nielsen K.L."/>
        </authorList>
    </citation>
    <scope>NUCLEOTIDE SEQUENCE</scope>
    <source>
        <strain evidence="2">IBT 34128</strain>
    </source>
</reference>
<feature type="compositionally biased region" description="Polar residues" evidence="1">
    <location>
        <begin position="27"/>
        <end position="63"/>
    </location>
</feature>
<dbReference type="GeneID" id="81392155"/>
<keyword evidence="3" id="KW-1185">Reference proteome</keyword>
<gene>
    <name evidence="2" type="ORF">NUU61_002405</name>
</gene>